<dbReference type="GO" id="GO:0046327">
    <property type="term" value="P:glycerol biosynthetic process from pyruvate"/>
    <property type="evidence" value="ECO:0007669"/>
    <property type="project" value="TreeGrafter"/>
</dbReference>
<proteinExistence type="predicted"/>
<dbReference type="Gene3D" id="3.40.449.10">
    <property type="entry name" value="Phosphoenolpyruvate Carboxykinase, domain 1"/>
    <property type="match status" value="1"/>
</dbReference>
<dbReference type="GO" id="GO:0030145">
    <property type="term" value="F:manganese ion binding"/>
    <property type="evidence" value="ECO:0007669"/>
    <property type="project" value="TreeGrafter"/>
</dbReference>
<evidence type="ECO:0000313" key="2">
    <source>
        <dbReference type="EMBL" id="KOB52095.1"/>
    </source>
</evidence>
<dbReference type="PANTHER" id="PTHR11561">
    <property type="entry name" value="PHOSPHOENOLPYRUVATE CARBOXYKINASE"/>
    <property type="match status" value="1"/>
</dbReference>
<organism evidence="2 3">
    <name type="scientific">Operophtera brumata</name>
    <name type="common">Winter moth</name>
    <name type="synonym">Phalaena brumata</name>
    <dbReference type="NCBI Taxonomy" id="104452"/>
    <lineage>
        <taxon>Eukaryota</taxon>
        <taxon>Metazoa</taxon>
        <taxon>Ecdysozoa</taxon>
        <taxon>Arthropoda</taxon>
        <taxon>Hexapoda</taxon>
        <taxon>Insecta</taxon>
        <taxon>Pterygota</taxon>
        <taxon>Neoptera</taxon>
        <taxon>Endopterygota</taxon>
        <taxon>Lepidoptera</taxon>
        <taxon>Glossata</taxon>
        <taxon>Ditrysia</taxon>
        <taxon>Geometroidea</taxon>
        <taxon>Geometridae</taxon>
        <taxon>Larentiinae</taxon>
        <taxon>Operophtera</taxon>
    </lineage>
</organism>
<dbReference type="PANTHER" id="PTHR11561:SF0">
    <property type="entry name" value="PHOSPHOENOLPYRUVATE CARBOXYKINASE [GTP]-RELATED"/>
    <property type="match status" value="1"/>
</dbReference>
<dbReference type="GO" id="GO:0005525">
    <property type="term" value="F:GTP binding"/>
    <property type="evidence" value="ECO:0007669"/>
    <property type="project" value="InterPro"/>
</dbReference>
<dbReference type="SUPFAM" id="SSF68923">
    <property type="entry name" value="PEP carboxykinase N-terminal domain"/>
    <property type="match status" value="1"/>
</dbReference>
<keyword evidence="3" id="KW-1185">Reference proteome</keyword>
<dbReference type="GO" id="GO:0005829">
    <property type="term" value="C:cytosol"/>
    <property type="evidence" value="ECO:0007669"/>
    <property type="project" value="TreeGrafter"/>
</dbReference>
<dbReference type="GO" id="GO:0033993">
    <property type="term" value="P:response to lipid"/>
    <property type="evidence" value="ECO:0007669"/>
    <property type="project" value="TreeGrafter"/>
</dbReference>
<evidence type="ECO:0000313" key="3">
    <source>
        <dbReference type="Proteomes" id="UP000037510"/>
    </source>
</evidence>
<keyword evidence="2" id="KW-0418">Kinase</keyword>
<keyword evidence="2" id="KW-0670">Pyruvate</keyword>
<reference evidence="2 3" key="1">
    <citation type="journal article" date="2015" name="Genome Biol. Evol.">
        <title>The genome of winter moth (Operophtera brumata) provides a genomic perspective on sexual dimorphism and phenology.</title>
        <authorList>
            <person name="Derks M.F."/>
            <person name="Smit S."/>
            <person name="Salis L."/>
            <person name="Schijlen E."/>
            <person name="Bossers A."/>
            <person name="Mateman C."/>
            <person name="Pijl A.S."/>
            <person name="de Ridder D."/>
            <person name="Groenen M.A."/>
            <person name="Visser M.E."/>
            <person name="Megens H.J."/>
        </authorList>
    </citation>
    <scope>NUCLEOTIDE SEQUENCE [LARGE SCALE GENOMIC DNA]</scope>
    <source>
        <strain evidence="2">WM2013NL</strain>
        <tissue evidence="2">Head and thorax</tissue>
    </source>
</reference>
<dbReference type="GO" id="GO:0042594">
    <property type="term" value="P:response to starvation"/>
    <property type="evidence" value="ECO:0007669"/>
    <property type="project" value="TreeGrafter"/>
</dbReference>
<evidence type="ECO:0000259" key="1">
    <source>
        <dbReference type="Pfam" id="PF17297"/>
    </source>
</evidence>
<dbReference type="InterPro" id="IPR035078">
    <property type="entry name" value="PEP_carboxykinase_GTP_N"/>
</dbReference>
<dbReference type="AlphaFoldDB" id="A0A0L7K2M5"/>
<dbReference type="GO" id="GO:0006107">
    <property type="term" value="P:oxaloacetate metabolic process"/>
    <property type="evidence" value="ECO:0007669"/>
    <property type="project" value="TreeGrafter"/>
</dbReference>
<comment type="caution">
    <text evidence="2">The sequence shown here is derived from an EMBL/GenBank/DDBJ whole genome shotgun (WGS) entry which is preliminary data.</text>
</comment>
<protein>
    <submittedName>
        <fullName evidence="2">Phosphoenolpyruvate carboxykinase</fullName>
    </submittedName>
</protein>
<dbReference type="GO" id="GO:0019543">
    <property type="term" value="P:propionate catabolic process"/>
    <property type="evidence" value="ECO:0007669"/>
    <property type="project" value="TreeGrafter"/>
</dbReference>
<sequence>MCQIALGCSRAAHQTALRGASKPNPQLAALTPKILLGCSHAAHQTALRGASKPNPQLAALTPKVRAFVERSAALCLPEHVHVCDGSDAEASALLSLMQQQGTLKRLPKYDNW</sequence>
<dbReference type="Pfam" id="PF17297">
    <property type="entry name" value="PEPCK_N"/>
    <property type="match status" value="1"/>
</dbReference>
<dbReference type="Proteomes" id="UP000037510">
    <property type="component" value="Unassembled WGS sequence"/>
</dbReference>
<keyword evidence="2" id="KW-0808">Transferase</keyword>
<dbReference type="EMBL" id="JTDY01013779">
    <property type="protein sequence ID" value="KOB52095.1"/>
    <property type="molecule type" value="Genomic_DNA"/>
</dbReference>
<feature type="domain" description="Phosphoenolpyruvate carboxykinase GTP-utilising N-terminal" evidence="1">
    <location>
        <begin position="67"/>
        <end position="111"/>
    </location>
</feature>
<dbReference type="InterPro" id="IPR008209">
    <property type="entry name" value="PEP_carboxykinase_GTP"/>
</dbReference>
<gene>
    <name evidence="2" type="ORF">OBRU01_26533</name>
</gene>
<dbReference type="GO" id="GO:0004613">
    <property type="term" value="F:phosphoenolpyruvate carboxykinase (GTP) activity"/>
    <property type="evidence" value="ECO:0007669"/>
    <property type="project" value="TreeGrafter"/>
</dbReference>
<accession>A0A0L7K2M5</accession>
<dbReference type="GO" id="GO:0006094">
    <property type="term" value="P:gluconeogenesis"/>
    <property type="evidence" value="ECO:0007669"/>
    <property type="project" value="InterPro"/>
</dbReference>
<dbReference type="GO" id="GO:0016301">
    <property type="term" value="F:kinase activity"/>
    <property type="evidence" value="ECO:0007669"/>
    <property type="project" value="UniProtKB-KW"/>
</dbReference>
<dbReference type="STRING" id="104452.A0A0L7K2M5"/>
<dbReference type="GO" id="GO:0071333">
    <property type="term" value="P:cellular response to glucose stimulus"/>
    <property type="evidence" value="ECO:0007669"/>
    <property type="project" value="TreeGrafter"/>
</dbReference>
<name>A0A0L7K2M5_OPEBR</name>
<dbReference type="InterPro" id="IPR008210">
    <property type="entry name" value="PEP_carboxykinase_N"/>
</dbReference>